<comment type="caution">
    <text evidence="7">The sequence shown here is derived from an EMBL/GenBank/DDBJ whole genome shotgun (WGS) entry which is preliminary data.</text>
</comment>
<dbReference type="Pfam" id="PF03958">
    <property type="entry name" value="Secretin_N"/>
    <property type="match status" value="1"/>
</dbReference>
<dbReference type="InterPro" id="IPR005644">
    <property type="entry name" value="NolW-like"/>
</dbReference>
<dbReference type="RefSeq" id="WP_147799912.1">
    <property type="nucleotide sequence ID" value="NZ_VPFL01000011.1"/>
</dbReference>
<keyword evidence="8" id="KW-1185">Reference proteome</keyword>
<feature type="domain" description="NolW-like" evidence="6">
    <location>
        <begin position="35"/>
        <end position="93"/>
    </location>
</feature>
<dbReference type="Proteomes" id="UP000321201">
    <property type="component" value="Unassembled WGS sequence"/>
</dbReference>
<evidence type="ECO:0000313" key="7">
    <source>
        <dbReference type="EMBL" id="TXF11741.1"/>
    </source>
</evidence>
<dbReference type="InParanoid" id="A0A5C7ESV0"/>
<feature type="signal peptide" evidence="4">
    <location>
        <begin position="1"/>
        <end position="29"/>
    </location>
</feature>
<gene>
    <name evidence="7" type="ORF">FR698_09250</name>
</gene>
<comment type="subcellular location">
    <subcellularLocation>
        <location evidence="3">Cell outer membrane</location>
    </subcellularLocation>
</comment>
<evidence type="ECO:0000259" key="5">
    <source>
        <dbReference type="Pfam" id="PF00263"/>
    </source>
</evidence>
<feature type="domain" description="Type II/III secretion system secretin-like" evidence="5">
    <location>
        <begin position="166"/>
        <end position="272"/>
    </location>
</feature>
<comment type="similarity">
    <text evidence="2">Belongs to the bacterial secretin family.</text>
</comment>
<dbReference type="InterPro" id="IPR004846">
    <property type="entry name" value="T2SS/T3SS_dom"/>
</dbReference>
<dbReference type="EMBL" id="VPFL01000011">
    <property type="protein sequence ID" value="TXF11741.1"/>
    <property type="molecule type" value="Genomic_DNA"/>
</dbReference>
<keyword evidence="1 4" id="KW-0732">Signal</keyword>
<evidence type="ECO:0000256" key="3">
    <source>
        <dbReference type="RuleBase" id="RU004004"/>
    </source>
</evidence>
<dbReference type="GO" id="GO:0009279">
    <property type="term" value="C:cell outer membrane"/>
    <property type="evidence" value="ECO:0007669"/>
    <property type="project" value="UniProtKB-SubCell"/>
</dbReference>
<dbReference type="Pfam" id="PF00263">
    <property type="entry name" value="Secretin"/>
    <property type="match status" value="1"/>
</dbReference>
<name>A0A5C7ESV0_9PROT</name>
<organism evidence="7 8">
    <name type="scientific">Pelomicrobium methylotrophicum</name>
    <dbReference type="NCBI Taxonomy" id="2602750"/>
    <lineage>
        <taxon>Bacteria</taxon>
        <taxon>Pseudomonadati</taxon>
        <taxon>Pseudomonadota</taxon>
        <taxon>Hydrogenophilia</taxon>
        <taxon>Hydrogenophilia incertae sedis</taxon>
        <taxon>Pelomicrobium</taxon>
    </lineage>
</organism>
<dbReference type="InterPro" id="IPR038591">
    <property type="entry name" value="NolW-like_sf"/>
</dbReference>
<dbReference type="AlphaFoldDB" id="A0A5C7ESV0"/>
<protein>
    <submittedName>
        <fullName evidence="7">Uncharacterized protein</fullName>
    </submittedName>
</protein>
<evidence type="ECO:0000256" key="2">
    <source>
        <dbReference type="RuleBase" id="RU004003"/>
    </source>
</evidence>
<evidence type="ECO:0000256" key="1">
    <source>
        <dbReference type="ARBA" id="ARBA00022729"/>
    </source>
</evidence>
<keyword evidence="3" id="KW-0813">Transport</keyword>
<evidence type="ECO:0000259" key="6">
    <source>
        <dbReference type="Pfam" id="PF03958"/>
    </source>
</evidence>
<reference evidence="7 8" key="1">
    <citation type="submission" date="2019-08" db="EMBL/GenBank/DDBJ databases">
        <title>Pelomicrobium methylotrophicum gen. nov., sp. nov. a moderately thermophilic, facultatively anaerobic, lithoautotrophic and methylotrophic bacterium isolated from a terrestrial mud volcano.</title>
        <authorList>
            <person name="Slobodkina G.B."/>
            <person name="Merkel A.Y."/>
            <person name="Slobodkin A.I."/>
        </authorList>
    </citation>
    <scope>NUCLEOTIDE SEQUENCE [LARGE SCALE GENOMIC DNA]</scope>
    <source>
        <strain evidence="7 8">SM250</strain>
    </source>
</reference>
<accession>A0A5C7ESV0</accession>
<evidence type="ECO:0000313" key="8">
    <source>
        <dbReference type="Proteomes" id="UP000321201"/>
    </source>
</evidence>
<dbReference type="Gene3D" id="3.30.1370.120">
    <property type="match status" value="1"/>
</dbReference>
<dbReference type="GO" id="GO:0009306">
    <property type="term" value="P:protein secretion"/>
    <property type="evidence" value="ECO:0007669"/>
    <property type="project" value="InterPro"/>
</dbReference>
<dbReference type="OrthoDB" id="5401600at2"/>
<evidence type="ECO:0000256" key="4">
    <source>
        <dbReference type="SAM" id="SignalP"/>
    </source>
</evidence>
<feature type="chain" id="PRO_5023067622" evidence="4">
    <location>
        <begin position="30"/>
        <end position="299"/>
    </location>
</feature>
<sequence length="299" mass="32775">MARAGKRGRAAKAVSGWLLVGWLAGAAWAAEPTVSEVISLRHRSVDQVLPVVQALVGTEGVVTGIGHQLVVRATPQRMAEIRRVIERIDTPPRRLLISVRQDSERDAARREGEIAGGVRIDDEARGTAAPSERTDDRGLDAVYSSGDARLRGWIAGRQEQTLERNTQTLQVLEGSEAFIQVGTAAPVPERTVVQTPYGTRIVDRFPYREAATGLYVRPRVAGDSVVLSIRTVHDRFSGELHGGIDTQQVETQISTRLGEWIELSGVVWEASRRASALLSRGQEAGADRRRILIKVDELR</sequence>
<proteinExistence type="inferred from homology"/>